<gene>
    <name evidence="1" type="ORF">DDZ18_05575</name>
</gene>
<dbReference type="AlphaFoldDB" id="A0A2U2BUW3"/>
<organism evidence="1 2">
    <name type="scientific">Marinicauda salina</name>
    <dbReference type="NCBI Taxonomy" id="2135793"/>
    <lineage>
        <taxon>Bacteria</taxon>
        <taxon>Pseudomonadati</taxon>
        <taxon>Pseudomonadota</taxon>
        <taxon>Alphaproteobacteria</taxon>
        <taxon>Maricaulales</taxon>
        <taxon>Maricaulaceae</taxon>
        <taxon>Marinicauda</taxon>
    </lineage>
</organism>
<protein>
    <submittedName>
        <fullName evidence="1">Uncharacterized protein</fullName>
    </submittedName>
</protein>
<name>A0A2U2BUW3_9PROT</name>
<dbReference type="OrthoDB" id="5377797at2"/>
<dbReference type="EMBL" id="QEXV01000003">
    <property type="protein sequence ID" value="PWE17826.1"/>
    <property type="molecule type" value="Genomic_DNA"/>
</dbReference>
<comment type="caution">
    <text evidence="1">The sequence shown here is derived from an EMBL/GenBank/DDBJ whole genome shotgun (WGS) entry which is preliminary data.</text>
</comment>
<sequence length="66" mass="7463">MFEANLAWSERRALLEASTMAWVFGGMGSWNDFYPSEEKAAEYERVSEALYRAIQDAQLAAVNAEI</sequence>
<dbReference type="Proteomes" id="UP000245168">
    <property type="component" value="Unassembled WGS sequence"/>
</dbReference>
<evidence type="ECO:0000313" key="2">
    <source>
        <dbReference type="Proteomes" id="UP000245168"/>
    </source>
</evidence>
<proteinExistence type="predicted"/>
<keyword evidence="2" id="KW-1185">Reference proteome</keyword>
<evidence type="ECO:0000313" key="1">
    <source>
        <dbReference type="EMBL" id="PWE17826.1"/>
    </source>
</evidence>
<reference evidence="2" key="1">
    <citation type="submission" date="2018-05" db="EMBL/GenBank/DDBJ databases">
        <authorList>
            <person name="Liu B.-T."/>
        </authorList>
    </citation>
    <scope>NUCLEOTIDE SEQUENCE [LARGE SCALE GENOMIC DNA]</scope>
    <source>
        <strain evidence="2">WD6-1</strain>
    </source>
</reference>
<accession>A0A2U2BUW3</accession>